<feature type="region of interest" description="Disordered" evidence="1">
    <location>
        <begin position="100"/>
        <end position="187"/>
    </location>
</feature>
<dbReference type="RefSeq" id="XP_007945267.1">
    <property type="nucleotide sequence ID" value="XM_007947076.1"/>
</dbReference>
<reference evidence="3" key="1">
    <citation type="submission" date="2025-08" db="UniProtKB">
        <authorList>
            <consortium name="RefSeq"/>
        </authorList>
    </citation>
    <scope>IDENTIFICATION</scope>
</reference>
<proteinExistence type="predicted"/>
<dbReference type="OrthoDB" id="406368at2759"/>
<sequence>MNFDQKAVKFLANFYINGGKHWTHGSQGQKEPSSSQLKAAALLVGQEPRKAWDEAWSPGTQELLADLMARLGNPQEPPPACTHTLRELWLERRPPILTDLDVPGPTKYQLPDASIRESSPHPHYSMGHKLPAREGGSCRAWQATRQQSANPYVKKADFNQEQKGPIRASPQSPGEKRPSPNTYDTLPGYVLQSPRSPAFSVSRSPAFTSWFHVSKTPGPATYYVEDCHNSRFPSTPGVIIQGVRRPKRHDTGPFSTL</sequence>
<name>A0A8B7ACT6_ORYAF</name>
<accession>A0A8B7ACT6</accession>
<dbReference type="Proteomes" id="UP000694850">
    <property type="component" value="Unplaced"/>
</dbReference>
<evidence type="ECO:0000313" key="3">
    <source>
        <dbReference type="RefSeq" id="XP_007945267.1"/>
    </source>
</evidence>
<evidence type="ECO:0000313" key="2">
    <source>
        <dbReference type="Proteomes" id="UP000694850"/>
    </source>
</evidence>
<organism evidence="2 3">
    <name type="scientific">Orycteropus afer afer</name>
    <dbReference type="NCBI Taxonomy" id="1230840"/>
    <lineage>
        <taxon>Eukaryota</taxon>
        <taxon>Metazoa</taxon>
        <taxon>Chordata</taxon>
        <taxon>Craniata</taxon>
        <taxon>Vertebrata</taxon>
        <taxon>Euteleostomi</taxon>
        <taxon>Mammalia</taxon>
        <taxon>Eutheria</taxon>
        <taxon>Afrotheria</taxon>
        <taxon>Tubulidentata</taxon>
        <taxon>Orycteropodidae</taxon>
        <taxon>Orycteropus</taxon>
    </lineage>
</organism>
<evidence type="ECO:0000256" key="1">
    <source>
        <dbReference type="SAM" id="MobiDB-lite"/>
    </source>
</evidence>
<dbReference type="InterPro" id="IPR010736">
    <property type="entry name" value="SHIPPO-rpt"/>
</dbReference>
<protein>
    <submittedName>
        <fullName evidence="3">Protein STPG3</fullName>
    </submittedName>
</protein>
<gene>
    <name evidence="3" type="primary">STPG3</name>
</gene>
<dbReference type="AlphaFoldDB" id="A0A8B7ACT6"/>
<dbReference type="Pfam" id="PF07004">
    <property type="entry name" value="SHIPPO-rpt"/>
    <property type="match status" value="2"/>
</dbReference>
<keyword evidence="2" id="KW-1185">Reference proteome</keyword>